<keyword evidence="3" id="KW-1185">Reference proteome</keyword>
<reference evidence="3" key="1">
    <citation type="submission" date="2016-11" db="EMBL/GenBank/DDBJ databases">
        <authorList>
            <person name="Varghese N."/>
            <person name="Submissions S."/>
        </authorList>
    </citation>
    <scope>NUCLEOTIDE SEQUENCE [LARGE SCALE GENOMIC DNA]</scope>
    <source>
        <strain evidence="3">DSM 27619</strain>
    </source>
</reference>
<keyword evidence="1" id="KW-0472">Membrane</keyword>
<dbReference type="RefSeq" id="WP_072952918.1">
    <property type="nucleotide sequence ID" value="NZ_FQUT01000001.1"/>
</dbReference>
<feature type="transmembrane region" description="Helical" evidence="1">
    <location>
        <begin position="12"/>
        <end position="33"/>
    </location>
</feature>
<evidence type="ECO:0000313" key="2">
    <source>
        <dbReference type="EMBL" id="SHE50439.1"/>
    </source>
</evidence>
<feature type="transmembrane region" description="Helical" evidence="1">
    <location>
        <begin position="45"/>
        <end position="65"/>
    </location>
</feature>
<feature type="transmembrane region" description="Helical" evidence="1">
    <location>
        <begin position="252"/>
        <end position="273"/>
    </location>
</feature>
<proteinExistence type="predicted"/>
<gene>
    <name evidence="2" type="ORF">SAMN05443633_101379</name>
</gene>
<keyword evidence="1" id="KW-0812">Transmembrane</keyword>
<organism evidence="2 3">
    <name type="scientific">Chryseobacterium arachidis</name>
    <dbReference type="NCBI Taxonomy" id="1416778"/>
    <lineage>
        <taxon>Bacteria</taxon>
        <taxon>Pseudomonadati</taxon>
        <taxon>Bacteroidota</taxon>
        <taxon>Flavobacteriia</taxon>
        <taxon>Flavobacteriales</taxon>
        <taxon>Weeksellaceae</taxon>
        <taxon>Chryseobacterium group</taxon>
        <taxon>Chryseobacterium</taxon>
    </lineage>
</organism>
<dbReference type="EMBL" id="FQUT01000001">
    <property type="protein sequence ID" value="SHE50439.1"/>
    <property type="molecule type" value="Genomic_DNA"/>
</dbReference>
<accession>A0A1M4U149</accession>
<keyword evidence="1" id="KW-1133">Transmembrane helix</keyword>
<dbReference type="OrthoDB" id="1246877at2"/>
<name>A0A1M4U149_9FLAO</name>
<dbReference type="AlphaFoldDB" id="A0A1M4U149"/>
<evidence type="ECO:0000313" key="3">
    <source>
        <dbReference type="Proteomes" id="UP000184518"/>
    </source>
</evidence>
<evidence type="ECO:0000256" key="1">
    <source>
        <dbReference type="SAM" id="Phobius"/>
    </source>
</evidence>
<dbReference type="Proteomes" id="UP000184518">
    <property type="component" value="Unassembled WGS sequence"/>
</dbReference>
<feature type="transmembrane region" description="Helical" evidence="1">
    <location>
        <begin position="77"/>
        <end position="95"/>
    </location>
</feature>
<protein>
    <submittedName>
        <fullName evidence="2">Uncharacterized protein</fullName>
    </submittedName>
</protein>
<sequence length="279" mass="33026">MTIAVKEFKYSMITFILSLLSNITIISLLYYFFNIRQFPPKYGRDFWIIAVLILLAITFFIKKICVQKLDLSSSRKSIIIFTSMFCSYLIMLFNVELLSHCGIKTKEIPNIESVYSAKSRYLVIKNFEVIRQPIIYSHIVSQKKPVSRYAQVIYIYPFKSEKYDIFYCLKFKKDIEGKNNEERQKKAMNDLLLYTRDTLMKKYDFQKIKTFEYITKMSPEYNEFSQAISSNKNVIFLKPNTDNMEKKADKEILFSAKSILVAFLAYIAIFLLTRVTNWK</sequence>